<dbReference type="PANTHER" id="PTHR47102">
    <property type="entry name" value="PROTEIN BNI1"/>
    <property type="match status" value="1"/>
</dbReference>
<dbReference type="GO" id="GO:0003779">
    <property type="term" value="F:actin binding"/>
    <property type="evidence" value="ECO:0007669"/>
    <property type="project" value="InterPro"/>
</dbReference>
<dbReference type="InterPro" id="IPR011989">
    <property type="entry name" value="ARM-like"/>
</dbReference>
<dbReference type="Pfam" id="PF06371">
    <property type="entry name" value="Drf_GBD"/>
    <property type="match status" value="1"/>
</dbReference>
<dbReference type="EMBL" id="MCGT01000036">
    <property type="protein sequence ID" value="ORX46807.1"/>
    <property type="molecule type" value="Genomic_DNA"/>
</dbReference>
<dbReference type="Gene3D" id="6.10.30.50">
    <property type="match status" value="1"/>
</dbReference>
<feature type="domain" description="FH2" evidence="4">
    <location>
        <begin position="652"/>
        <end position="1066"/>
    </location>
</feature>
<evidence type="ECO:0000256" key="1">
    <source>
        <dbReference type="ARBA" id="ARBA00037935"/>
    </source>
</evidence>
<dbReference type="InterPro" id="IPR051661">
    <property type="entry name" value="Actin_filament_regulator"/>
</dbReference>
<proteinExistence type="inferred from homology"/>
<feature type="compositionally biased region" description="Low complexity" evidence="2">
    <location>
        <begin position="88"/>
        <end position="108"/>
    </location>
</feature>
<dbReference type="PROSITE" id="PS51444">
    <property type="entry name" value="FH2"/>
    <property type="match status" value="1"/>
</dbReference>
<dbReference type="GO" id="GO:0051016">
    <property type="term" value="P:barbed-end actin filament capping"/>
    <property type="evidence" value="ECO:0007669"/>
    <property type="project" value="TreeGrafter"/>
</dbReference>
<dbReference type="OrthoDB" id="1104827at2759"/>
<dbReference type="GO" id="GO:1903475">
    <property type="term" value="P:mitotic actomyosin contractile ring assembly"/>
    <property type="evidence" value="ECO:0007669"/>
    <property type="project" value="TreeGrafter"/>
</dbReference>
<dbReference type="InterPro" id="IPR016024">
    <property type="entry name" value="ARM-type_fold"/>
</dbReference>
<dbReference type="STRING" id="101127.A0A1X2G761"/>
<gene>
    <name evidence="5" type="ORF">DM01DRAFT_1327576</name>
</gene>
<dbReference type="AlphaFoldDB" id="A0A1X2G761"/>
<dbReference type="GO" id="GO:0015629">
    <property type="term" value="C:actin cytoskeleton"/>
    <property type="evidence" value="ECO:0007669"/>
    <property type="project" value="UniProtKB-ARBA"/>
</dbReference>
<dbReference type="Pfam" id="PF06367">
    <property type="entry name" value="Drf_FH3"/>
    <property type="match status" value="1"/>
</dbReference>
<evidence type="ECO:0000259" key="4">
    <source>
        <dbReference type="PROSITE" id="PS51444"/>
    </source>
</evidence>
<dbReference type="GO" id="GO:0005938">
    <property type="term" value="C:cell cortex"/>
    <property type="evidence" value="ECO:0007669"/>
    <property type="project" value="UniProtKB-ARBA"/>
</dbReference>
<dbReference type="InterPro" id="IPR014768">
    <property type="entry name" value="GBD/FH3_dom"/>
</dbReference>
<name>A0A1X2G761_9FUNG</name>
<evidence type="ECO:0000259" key="3">
    <source>
        <dbReference type="PROSITE" id="PS51232"/>
    </source>
</evidence>
<dbReference type="Pfam" id="PF02181">
    <property type="entry name" value="FH2"/>
    <property type="match status" value="1"/>
</dbReference>
<feature type="region of interest" description="Disordered" evidence="2">
    <location>
        <begin position="88"/>
        <end position="114"/>
    </location>
</feature>
<dbReference type="SUPFAM" id="SSF48371">
    <property type="entry name" value="ARM repeat"/>
    <property type="match status" value="1"/>
</dbReference>
<feature type="region of interest" description="Disordered" evidence="2">
    <location>
        <begin position="1051"/>
        <end position="1083"/>
    </location>
</feature>
<dbReference type="PANTHER" id="PTHR47102:SF2">
    <property type="entry name" value="PROTEIN BNI1"/>
    <property type="match status" value="1"/>
</dbReference>
<feature type="compositionally biased region" description="Low complexity" evidence="2">
    <location>
        <begin position="1123"/>
        <end position="1136"/>
    </location>
</feature>
<feature type="compositionally biased region" description="Polar residues" evidence="2">
    <location>
        <begin position="55"/>
        <end position="74"/>
    </location>
</feature>
<dbReference type="GO" id="GO:0032153">
    <property type="term" value="C:cell division site"/>
    <property type="evidence" value="ECO:0007669"/>
    <property type="project" value="TreeGrafter"/>
</dbReference>
<protein>
    <submittedName>
        <fullName evidence="5">Actin-binding FH2</fullName>
    </submittedName>
</protein>
<dbReference type="Gene3D" id="1.10.238.150">
    <property type="entry name" value="Formin, FH3 diaphanous domain"/>
    <property type="match status" value="1"/>
</dbReference>
<feature type="domain" description="GBD/FH3" evidence="3">
    <location>
        <begin position="1"/>
        <end position="441"/>
    </location>
</feature>
<dbReference type="InterPro" id="IPR042201">
    <property type="entry name" value="FH2_Formin_sf"/>
</dbReference>
<dbReference type="SMART" id="SM01139">
    <property type="entry name" value="Drf_FH3"/>
    <property type="match status" value="1"/>
</dbReference>
<dbReference type="SUPFAM" id="SSF101447">
    <property type="entry name" value="Formin homology 2 domain (FH2 domain)"/>
    <property type="match status" value="1"/>
</dbReference>
<dbReference type="Gene3D" id="1.25.10.10">
    <property type="entry name" value="Leucine-rich Repeat Variant"/>
    <property type="match status" value="1"/>
</dbReference>
<sequence>MRAWAAEKKWLMVQQDSQAEYLAAHNNHADPPNPMRSVLAEKADKVWSTLHAPHPTSNNNNKGSHAHSSSTNRLPSVLSSSTILTAPSISPSSSSATMTSLGSSSVSTPYHPAQQDIDDTSAPEYFIRKFMESNLRAVTLSEVAKLEVCLRTRPITWLVKFIDLKGLHVLISSLAIINRVIERANKKAMDIEAEIIKCIKALINTKLGGKDMLEHANYVQTVVFSILCPHWQTRKMVCEILTFYCYMTKDCVAYDQVIRGFELLKLHTKAMGNFDRWMSILEDTLNGRVYNAPDKHLMEYALSNLILINALTKVPANASGRIKMRQQLNASGWESRIVPKLKVMHYPVLQAQLDAYQQASDQDLDDTFGDELSLYSHVNNPHQLLALITQHLEPSPKSMDALLSLLKNLLLIKGDATTMSHYMQMTNMLVGQVVMNRRLTSDREDLTAVYGVSVGNLIQQFSDLDRLKELEECTAQSQSTIIGLQNDNQELYAQIQQLKHQQPSDTHLNRRRKLCSLDLKKENESLRSLLKTSKNTMFMLERRVSELTDMMENSDPHQPTVAPAFLQAQAQSTRIIVGSEWKTAAFGSQQSTPADPRDTTVRPSAIKNADVPVIVLKPPTHRKTSYLPHTSRKPSTVPTSTILPMASASTPRKTLHVQPQVKLKNLQWQKLDHKTVDKTVWSAGGVDEQKLESKLSQIGIFDRIDTMFTAKSNTAFDKKLRAKAEEKKNVVKFLVKNKSHNLHIAVLPKLKRYGSFDDVREEMMRLNDSLFTETLLTNLLANAPSKEDDQKTLNKYLAPDAAVQDLDVPEQLTIEMMKLYRYKERLQFMLFRVHFWEKFDQLMENMTTIVNASDALHDSQAFKELLSIVLMMGNYMNGTGLQGGAFGIRISSLNKLVDTRASDTSSLTLLHVLIGMVRREFPQVLSFLDDLKDMGQAARIMASVNDIIQEYTDMRQTLKQLEKELQDHWQGKDNLDAEDLFLEVMQEHHKAATDRFDDLETLYLNMDAKWKNTMVFYGENPKVMRPDDFFSVFHQFTTQWKVAANTEKKYSDRLEEEEKQHEEDEESLGPKTPAEDAQTGENERSVMDNLLDRLRSGESLHQKRRVRHQRYRRQQSTPLPCVSTSTTSSSSDSTQSPMDPHDTQPLSAEDLLKRLQNDFM</sequence>
<organism evidence="5 6">
    <name type="scientific">Hesseltinella vesiculosa</name>
    <dbReference type="NCBI Taxonomy" id="101127"/>
    <lineage>
        <taxon>Eukaryota</taxon>
        <taxon>Fungi</taxon>
        <taxon>Fungi incertae sedis</taxon>
        <taxon>Mucoromycota</taxon>
        <taxon>Mucoromycotina</taxon>
        <taxon>Mucoromycetes</taxon>
        <taxon>Mucorales</taxon>
        <taxon>Cunninghamellaceae</taxon>
        <taxon>Hesseltinella</taxon>
    </lineage>
</organism>
<feature type="compositionally biased region" description="Basic and acidic residues" evidence="2">
    <location>
        <begin position="1150"/>
        <end position="1160"/>
    </location>
</feature>
<dbReference type="Proteomes" id="UP000242146">
    <property type="component" value="Unassembled WGS sequence"/>
</dbReference>
<feature type="region of interest" description="Disordered" evidence="2">
    <location>
        <begin position="1095"/>
        <end position="1160"/>
    </location>
</feature>
<dbReference type="GO" id="GO:0031267">
    <property type="term" value="F:small GTPase binding"/>
    <property type="evidence" value="ECO:0007669"/>
    <property type="project" value="InterPro"/>
</dbReference>
<comment type="caution">
    <text evidence="5">The sequence shown here is derived from an EMBL/GenBank/DDBJ whole genome shotgun (WGS) entry which is preliminary data.</text>
</comment>
<feature type="region of interest" description="Disordered" evidence="2">
    <location>
        <begin position="621"/>
        <end position="640"/>
    </location>
</feature>
<dbReference type="PROSITE" id="PS51232">
    <property type="entry name" value="GBD_FH3"/>
    <property type="match status" value="1"/>
</dbReference>
<dbReference type="Gene3D" id="1.20.58.630">
    <property type="match status" value="1"/>
</dbReference>
<dbReference type="GO" id="GO:0043332">
    <property type="term" value="C:mating projection tip"/>
    <property type="evidence" value="ECO:0007669"/>
    <property type="project" value="TreeGrafter"/>
</dbReference>
<keyword evidence="6" id="KW-1185">Reference proteome</keyword>
<dbReference type="GO" id="GO:0051017">
    <property type="term" value="P:actin filament bundle assembly"/>
    <property type="evidence" value="ECO:0007669"/>
    <property type="project" value="TreeGrafter"/>
</dbReference>
<evidence type="ECO:0000313" key="6">
    <source>
        <dbReference type="Proteomes" id="UP000242146"/>
    </source>
</evidence>
<dbReference type="InterPro" id="IPR010473">
    <property type="entry name" value="GTPase-bd"/>
</dbReference>
<dbReference type="Gene3D" id="1.20.58.2220">
    <property type="entry name" value="Formin, FH2 domain"/>
    <property type="match status" value="1"/>
</dbReference>
<comment type="similarity">
    <text evidence="1">Belongs to the formin homology family. BNI1 subfamily.</text>
</comment>
<feature type="compositionally biased region" description="Basic residues" evidence="2">
    <location>
        <begin position="1102"/>
        <end position="1113"/>
    </location>
</feature>
<reference evidence="5 6" key="1">
    <citation type="submission" date="2016-07" db="EMBL/GenBank/DDBJ databases">
        <title>Pervasive Adenine N6-methylation of Active Genes in Fungi.</title>
        <authorList>
            <consortium name="DOE Joint Genome Institute"/>
            <person name="Mondo S.J."/>
            <person name="Dannebaum R.O."/>
            <person name="Kuo R.C."/>
            <person name="Labutti K."/>
            <person name="Haridas S."/>
            <person name="Kuo A."/>
            <person name="Salamov A."/>
            <person name="Ahrendt S.R."/>
            <person name="Lipzen A."/>
            <person name="Sullivan W."/>
            <person name="Andreopoulos W.B."/>
            <person name="Clum A."/>
            <person name="Lindquist E."/>
            <person name="Daum C."/>
            <person name="Ramamoorthy G.K."/>
            <person name="Gryganskyi A."/>
            <person name="Culley D."/>
            <person name="Magnuson J.K."/>
            <person name="James T.Y."/>
            <person name="O'Malley M.A."/>
            <person name="Stajich J.E."/>
            <person name="Spatafora J.W."/>
            <person name="Visel A."/>
            <person name="Grigoriev I.V."/>
        </authorList>
    </citation>
    <scope>NUCLEOTIDE SEQUENCE [LARGE SCALE GENOMIC DNA]</scope>
    <source>
        <strain evidence="5 6">NRRL 3301</strain>
    </source>
</reference>
<feature type="region of interest" description="Disordered" evidence="2">
    <location>
        <begin position="50"/>
        <end position="74"/>
    </location>
</feature>
<evidence type="ECO:0000313" key="5">
    <source>
        <dbReference type="EMBL" id="ORX46807.1"/>
    </source>
</evidence>
<dbReference type="InterPro" id="IPR015425">
    <property type="entry name" value="FH2_Formin"/>
</dbReference>
<dbReference type="SMART" id="SM01140">
    <property type="entry name" value="Drf_GBD"/>
    <property type="match status" value="1"/>
</dbReference>
<evidence type="ECO:0000256" key="2">
    <source>
        <dbReference type="SAM" id="MobiDB-lite"/>
    </source>
</evidence>
<dbReference type="SMART" id="SM00498">
    <property type="entry name" value="FH2"/>
    <property type="match status" value="1"/>
</dbReference>
<dbReference type="InterPro" id="IPR010472">
    <property type="entry name" value="FH3_dom"/>
</dbReference>
<feature type="compositionally biased region" description="Basic and acidic residues" evidence="2">
    <location>
        <begin position="1051"/>
        <end position="1062"/>
    </location>
</feature>
<accession>A0A1X2G761</accession>